<dbReference type="EMBL" id="GGMR01005945">
    <property type="protein sequence ID" value="MBY18564.1"/>
    <property type="molecule type" value="Transcribed_RNA"/>
</dbReference>
<accession>A0A2S2NN35</accession>
<feature type="compositionally biased region" description="Low complexity" evidence="2">
    <location>
        <begin position="65"/>
        <end position="74"/>
    </location>
</feature>
<evidence type="ECO:0000256" key="2">
    <source>
        <dbReference type="SAM" id="MobiDB-lite"/>
    </source>
</evidence>
<evidence type="ECO:0000256" key="1">
    <source>
        <dbReference type="SAM" id="Coils"/>
    </source>
</evidence>
<dbReference type="AlphaFoldDB" id="A0A2S2NN35"/>
<evidence type="ECO:0000313" key="3">
    <source>
        <dbReference type="EMBL" id="MBY18564.1"/>
    </source>
</evidence>
<reference evidence="3" key="1">
    <citation type="submission" date="2018-04" db="EMBL/GenBank/DDBJ databases">
        <title>Transcriptome of Schizaphis graminum biotype I.</title>
        <authorList>
            <person name="Scully E.D."/>
            <person name="Geib S.M."/>
            <person name="Palmer N.A."/>
            <person name="Koch K."/>
            <person name="Bradshaw J."/>
            <person name="Heng-Moss T."/>
            <person name="Sarath G."/>
        </authorList>
    </citation>
    <scope>NUCLEOTIDE SEQUENCE</scope>
</reference>
<organism evidence="3">
    <name type="scientific">Schizaphis graminum</name>
    <name type="common">Green bug aphid</name>
    <dbReference type="NCBI Taxonomy" id="13262"/>
    <lineage>
        <taxon>Eukaryota</taxon>
        <taxon>Metazoa</taxon>
        <taxon>Ecdysozoa</taxon>
        <taxon>Arthropoda</taxon>
        <taxon>Hexapoda</taxon>
        <taxon>Insecta</taxon>
        <taxon>Pterygota</taxon>
        <taxon>Neoptera</taxon>
        <taxon>Paraneoptera</taxon>
        <taxon>Hemiptera</taxon>
        <taxon>Sternorrhyncha</taxon>
        <taxon>Aphidomorpha</taxon>
        <taxon>Aphidoidea</taxon>
        <taxon>Aphididae</taxon>
        <taxon>Aphidini</taxon>
        <taxon>Schizaphis</taxon>
    </lineage>
</organism>
<gene>
    <name evidence="3" type="ORF">g.24445</name>
</gene>
<keyword evidence="1" id="KW-0175">Coiled coil</keyword>
<sequence>MKFAFLSKETVPDYRPLDMLPEIEKNQKTQVNQNMKFQQIQQKLSSSLVGKFSNTTDGDDECNNMKENSNSNEMMKNEYQMKKAFTRQCEELNMLRKQLAHRDRRIQDLEDLVSTLQSQLKVQRLQ</sequence>
<proteinExistence type="predicted"/>
<name>A0A2S2NN35_SCHGA</name>
<feature type="coiled-coil region" evidence="1">
    <location>
        <begin position="92"/>
        <end position="126"/>
    </location>
</feature>
<feature type="region of interest" description="Disordered" evidence="2">
    <location>
        <begin position="50"/>
        <end position="75"/>
    </location>
</feature>
<protein>
    <submittedName>
        <fullName evidence="3">Uncharacterized protein</fullName>
    </submittedName>
</protein>